<dbReference type="Proteomes" id="UP000239471">
    <property type="component" value="Unassembled WGS sequence"/>
</dbReference>
<evidence type="ECO:0000313" key="3">
    <source>
        <dbReference type="Proteomes" id="UP000239471"/>
    </source>
</evidence>
<proteinExistence type="predicted"/>
<sequence>MEEINNIINEGQIHLTTNTIILIVAAIIAFFILIKAASGIIKIVAIVGICWFVLMSLQSTNIVNIPIIKETYAAIAEIIPAQELWTKAVEGVDKINNAVSNLK</sequence>
<accession>A0A2T0BIH9</accession>
<evidence type="ECO:0000313" key="2">
    <source>
        <dbReference type="EMBL" id="PRR83699.1"/>
    </source>
</evidence>
<keyword evidence="1" id="KW-0472">Membrane</keyword>
<dbReference type="AlphaFoldDB" id="A0A2T0BIH9"/>
<feature type="transmembrane region" description="Helical" evidence="1">
    <location>
        <begin position="12"/>
        <end position="33"/>
    </location>
</feature>
<keyword evidence="3" id="KW-1185">Reference proteome</keyword>
<organism evidence="2 3">
    <name type="scientific">Clostridium vincentii</name>
    <dbReference type="NCBI Taxonomy" id="52704"/>
    <lineage>
        <taxon>Bacteria</taxon>
        <taxon>Bacillati</taxon>
        <taxon>Bacillota</taxon>
        <taxon>Clostridia</taxon>
        <taxon>Eubacteriales</taxon>
        <taxon>Clostridiaceae</taxon>
        <taxon>Clostridium</taxon>
    </lineage>
</organism>
<gene>
    <name evidence="2" type="ORF">CLVI_06460</name>
</gene>
<comment type="caution">
    <text evidence="2">The sequence shown here is derived from an EMBL/GenBank/DDBJ whole genome shotgun (WGS) entry which is preliminary data.</text>
</comment>
<feature type="transmembrane region" description="Helical" evidence="1">
    <location>
        <begin position="40"/>
        <end position="57"/>
    </location>
</feature>
<keyword evidence="1" id="KW-0812">Transmembrane</keyword>
<dbReference type="RefSeq" id="WP_106058684.1">
    <property type="nucleotide sequence ID" value="NZ_PVXQ01000005.1"/>
</dbReference>
<protein>
    <submittedName>
        <fullName evidence="2">Uncharacterized protein</fullName>
    </submittedName>
</protein>
<keyword evidence="1" id="KW-1133">Transmembrane helix</keyword>
<reference evidence="2 3" key="1">
    <citation type="submission" date="2018-03" db="EMBL/GenBank/DDBJ databases">
        <title>Genome sequence of Clostridium vincentii DSM 10228.</title>
        <authorList>
            <person name="Poehlein A."/>
            <person name="Daniel R."/>
        </authorList>
    </citation>
    <scope>NUCLEOTIDE SEQUENCE [LARGE SCALE GENOMIC DNA]</scope>
    <source>
        <strain evidence="2 3">DSM 10228</strain>
    </source>
</reference>
<evidence type="ECO:0000256" key="1">
    <source>
        <dbReference type="SAM" id="Phobius"/>
    </source>
</evidence>
<dbReference type="EMBL" id="PVXQ01000005">
    <property type="protein sequence ID" value="PRR83699.1"/>
    <property type="molecule type" value="Genomic_DNA"/>
</dbReference>
<dbReference type="OrthoDB" id="1912989at2"/>
<name>A0A2T0BIH9_9CLOT</name>